<dbReference type="AlphaFoldDB" id="A0A820KCI1"/>
<name>A0A820KCI1_9BILA</name>
<reference evidence="2" key="1">
    <citation type="submission" date="2021-02" db="EMBL/GenBank/DDBJ databases">
        <authorList>
            <person name="Nowell W R."/>
        </authorList>
    </citation>
    <scope>NUCLEOTIDE SEQUENCE</scope>
</reference>
<dbReference type="EMBL" id="CAJOAY010020558">
    <property type="protein sequence ID" value="CAF4340546.1"/>
    <property type="molecule type" value="Genomic_DNA"/>
</dbReference>
<dbReference type="GO" id="GO:0016020">
    <property type="term" value="C:membrane"/>
    <property type="evidence" value="ECO:0007669"/>
    <property type="project" value="InterPro"/>
</dbReference>
<gene>
    <name evidence="2" type="ORF">OKA104_LOCUS48258</name>
</gene>
<organism evidence="2 3">
    <name type="scientific">Adineta steineri</name>
    <dbReference type="NCBI Taxonomy" id="433720"/>
    <lineage>
        <taxon>Eukaryota</taxon>
        <taxon>Metazoa</taxon>
        <taxon>Spiralia</taxon>
        <taxon>Gnathifera</taxon>
        <taxon>Rotifera</taxon>
        <taxon>Eurotatoria</taxon>
        <taxon>Bdelloidea</taxon>
        <taxon>Adinetida</taxon>
        <taxon>Adinetidae</taxon>
        <taxon>Adineta</taxon>
    </lineage>
</organism>
<evidence type="ECO:0000313" key="2">
    <source>
        <dbReference type="EMBL" id="CAF4340546.1"/>
    </source>
</evidence>
<feature type="non-terminal residue" evidence="2">
    <location>
        <position position="1"/>
    </location>
</feature>
<dbReference type="Gene3D" id="2.60.120.200">
    <property type="match status" value="1"/>
</dbReference>
<proteinExistence type="predicted"/>
<dbReference type="InterPro" id="IPR000998">
    <property type="entry name" value="MAM_dom"/>
</dbReference>
<dbReference type="Pfam" id="PF00629">
    <property type="entry name" value="MAM"/>
    <property type="match status" value="1"/>
</dbReference>
<evidence type="ECO:0000313" key="3">
    <source>
        <dbReference type="Proteomes" id="UP000663881"/>
    </source>
</evidence>
<dbReference type="Proteomes" id="UP000663881">
    <property type="component" value="Unassembled WGS sequence"/>
</dbReference>
<accession>A0A820KCI1</accession>
<protein>
    <recommendedName>
        <fullName evidence="1">MAM domain-containing protein</fullName>
    </recommendedName>
</protein>
<comment type="caution">
    <text evidence="2">The sequence shown here is derived from an EMBL/GenBank/DDBJ whole genome shotgun (WGS) entry which is preliminary data.</text>
</comment>
<sequence>TLSVNCPTKAILVAVLVEPVVVDSIDKQSFVLKYPDDKETLQSSEQHSARLIGTAHLASRDSPSCLTFAYQITGDKSNKLSVFIDKQYIWRSRLVQEHSQIQVQLNISSSTTTGSTRTATSIAFVGQLTDNVEIKLENIIINHQPCPSIPKKSNKKRSVETIKSSPSRTIRSVTSKAVPGYDCTF</sequence>
<feature type="domain" description="MAM" evidence="1">
    <location>
        <begin position="42"/>
        <end position="147"/>
    </location>
</feature>
<feature type="non-terminal residue" evidence="2">
    <location>
        <position position="185"/>
    </location>
</feature>
<evidence type="ECO:0000259" key="1">
    <source>
        <dbReference type="Pfam" id="PF00629"/>
    </source>
</evidence>